<evidence type="ECO:0000256" key="1">
    <source>
        <dbReference type="SAM" id="MobiDB-lite"/>
    </source>
</evidence>
<sequence>MDPTSQTKMTQSKGKEKETQIVQKEADNNSGPSSDKGKGKEIGQHSKSSLKKYANQPLQDKESDLDTENESDVEAGTWKGTGDTTEEFAPESEQQTEGYVQPDLFKGQLASAEQRNNRQPNIRLERIKKH</sequence>
<reference evidence="2 3" key="2">
    <citation type="journal article" date="2013" name="PLoS Genet.">
        <title>Comparative genome structure, secondary metabolite, and effector coding capacity across Cochliobolus pathogens.</title>
        <authorList>
            <person name="Condon B.J."/>
            <person name="Leng Y."/>
            <person name="Wu D."/>
            <person name="Bushley K.E."/>
            <person name="Ohm R.A."/>
            <person name="Otillar R."/>
            <person name="Martin J."/>
            <person name="Schackwitz W."/>
            <person name="Grimwood J."/>
            <person name="MohdZainudin N."/>
            <person name="Xue C."/>
            <person name="Wang R."/>
            <person name="Manning V.A."/>
            <person name="Dhillon B."/>
            <person name="Tu Z.J."/>
            <person name="Steffenson B.J."/>
            <person name="Salamov A."/>
            <person name="Sun H."/>
            <person name="Lowry S."/>
            <person name="LaButti K."/>
            <person name="Han J."/>
            <person name="Copeland A."/>
            <person name="Lindquist E."/>
            <person name="Barry K."/>
            <person name="Schmutz J."/>
            <person name="Baker S.E."/>
            <person name="Ciuffetti L.M."/>
            <person name="Grigoriev I.V."/>
            <person name="Zhong S."/>
            <person name="Turgeon B.G."/>
        </authorList>
    </citation>
    <scope>NUCLEOTIDE SEQUENCE [LARGE SCALE GENOMIC DNA]</scope>
    <source>
        <strain evidence="3">28A</strain>
    </source>
</reference>
<feature type="compositionally biased region" description="Basic and acidic residues" evidence="1">
    <location>
        <begin position="35"/>
        <end position="44"/>
    </location>
</feature>
<keyword evidence="3" id="KW-1185">Reference proteome</keyword>
<evidence type="ECO:0000313" key="3">
    <source>
        <dbReference type="Proteomes" id="UP000016935"/>
    </source>
</evidence>
<name>R0ISC4_EXST2</name>
<dbReference type="HOGENOM" id="CLU_1939443_0_0_1"/>
<dbReference type="Proteomes" id="UP000016935">
    <property type="component" value="Unassembled WGS sequence"/>
</dbReference>
<proteinExistence type="predicted"/>
<reference evidence="2 3" key="1">
    <citation type="journal article" date="2012" name="PLoS Pathog.">
        <title>Diverse lifestyles and strategies of plant pathogenesis encoded in the genomes of eighteen Dothideomycetes fungi.</title>
        <authorList>
            <person name="Ohm R.A."/>
            <person name="Feau N."/>
            <person name="Henrissat B."/>
            <person name="Schoch C.L."/>
            <person name="Horwitz B.A."/>
            <person name="Barry K.W."/>
            <person name="Condon B.J."/>
            <person name="Copeland A.C."/>
            <person name="Dhillon B."/>
            <person name="Glaser F."/>
            <person name="Hesse C.N."/>
            <person name="Kosti I."/>
            <person name="LaButti K."/>
            <person name="Lindquist E.A."/>
            <person name="Lucas S."/>
            <person name="Salamov A.A."/>
            <person name="Bradshaw R.E."/>
            <person name="Ciuffetti L."/>
            <person name="Hamelin R.C."/>
            <person name="Kema G.H.J."/>
            <person name="Lawrence C."/>
            <person name="Scott J.A."/>
            <person name="Spatafora J.W."/>
            <person name="Turgeon B.G."/>
            <person name="de Wit P.J.G.M."/>
            <person name="Zhong S."/>
            <person name="Goodwin S.B."/>
            <person name="Grigoriev I.V."/>
        </authorList>
    </citation>
    <scope>NUCLEOTIDE SEQUENCE [LARGE SCALE GENOMIC DNA]</scope>
    <source>
        <strain evidence="3">28A</strain>
    </source>
</reference>
<dbReference type="AlphaFoldDB" id="R0ISC4"/>
<gene>
    <name evidence="2" type="ORF">SETTUDRAFT_39207</name>
</gene>
<dbReference type="GeneID" id="19404452"/>
<evidence type="ECO:0000313" key="2">
    <source>
        <dbReference type="EMBL" id="EOA87740.1"/>
    </source>
</evidence>
<feature type="region of interest" description="Disordered" evidence="1">
    <location>
        <begin position="1"/>
        <end position="130"/>
    </location>
</feature>
<protein>
    <submittedName>
        <fullName evidence="2">Uncharacterized protein</fullName>
    </submittedName>
</protein>
<feature type="compositionally biased region" description="Polar residues" evidence="1">
    <location>
        <begin position="111"/>
        <end position="120"/>
    </location>
</feature>
<feature type="compositionally biased region" description="Basic and acidic residues" evidence="1">
    <location>
        <begin position="13"/>
        <end position="27"/>
    </location>
</feature>
<dbReference type="RefSeq" id="XP_008024549.1">
    <property type="nucleotide sequence ID" value="XM_008026358.1"/>
</dbReference>
<feature type="compositionally biased region" description="Polar residues" evidence="1">
    <location>
        <begin position="1"/>
        <end position="12"/>
    </location>
</feature>
<organism evidence="2 3">
    <name type="scientific">Exserohilum turcicum (strain 28A)</name>
    <name type="common">Northern leaf blight fungus</name>
    <name type="synonym">Setosphaeria turcica</name>
    <dbReference type="NCBI Taxonomy" id="671987"/>
    <lineage>
        <taxon>Eukaryota</taxon>
        <taxon>Fungi</taxon>
        <taxon>Dikarya</taxon>
        <taxon>Ascomycota</taxon>
        <taxon>Pezizomycotina</taxon>
        <taxon>Dothideomycetes</taxon>
        <taxon>Pleosporomycetidae</taxon>
        <taxon>Pleosporales</taxon>
        <taxon>Pleosporineae</taxon>
        <taxon>Pleosporaceae</taxon>
        <taxon>Exserohilum</taxon>
    </lineage>
</organism>
<accession>R0ISC4</accession>
<dbReference type="EMBL" id="KB908570">
    <property type="protein sequence ID" value="EOA87740.1"/>
    <property type="molecule type" value="Genomic_DNA"/>
</dbReference>